<feature type="domain" description="C2" evidence="3">
    <location>
        <begin position="194"/>
        <end position="312"/>
    </location>
</feature>
<dbReference type="Proteomes" id="UP000008144">
    <property type="component" value="Unassembled WGS sequence"/>
</dbReference>
<dbReference type="OrthoDB" id="419768at2759"/>
<dbReference type="InterPro" id="IPR000008">
    <property type="entry name" value="C2_dom"/>
</dbReference>
<dbReference type="eggNOG" id="KOG1028">
    <property type="taxonomic scope" value="Eukaryota"/>
</dbReference>
<dbReference type="SMART" id="SM00239">
    <property type="entry name" value="C2"/>
    <property type="match status" value="2"/>
</dbReference>
<sequence>MGSGASKVTQPKPKVTSSNYDVTPKSSDVQDKHASGVNNMYMLKRMFKQIDPVVMKSNHGIQGKINAAVKYVSGKSVLLVKVVCAQDLVAKDLRGSASDPYIKVGIYVDGHMIDEKSTSVKRNTRDPIYNEVMMYEVTNDMMTSLKIRMSVWSDDGLGDDDVIGEHVIDVAEMDCYDVIINKWFHLHPQTDFSIGGDVTITMTYVMPQTLCVVINDVTNLHCKNQNPSLLIRAIIPGIPFVHKTTTKIPHQQGNDVISCDWNESFEFPVARGELPSRYVVLVVCDVTEDNYLGECQIDLDNFDCDVGYSGTFRLSDMRGNAKVRSRWSSDAVSEELKQAMAAHAVYKMPQFIFTRVGDNKAISLRVPKVGTESRIRVVNGILVR</sequence>
<dbReference type="InterPro" id="IPR035892">
    <property type="entry name" value="C2_domain_sf"/>
</dbReference>
<dbReference type="PANTHER" id="PTHR10024">
    <property type="entry name" value="SYNAPTOTAGMIN"/>
    <property type="match status" value="1"/>
</dbReference>
<dbReference type="InParanoid" id="A0A1W2W3I8"/>
<protein>
    <submittedName>
        <fullName evidence="4">Synaptotagmin-1-like</fullName>
    </submittedName>
</protein>
<dbReference type="OMA" id="KMDPAVM"/>
<dbReference type="GeneTree" id="ENSGT00940000170962"/>
<evidence type="ECO:0000256" key="1">
    <source>
        <dbReference type="ARBA" id="ARBA00006996"/>
    </source>
</evidence>
<dbReference type="KEGG" id="cin:100184108"/>
<dbReference type="GeneID" id="100184108"/>
<feature type="compositionally biased region" description="Polar residues" evidence="2">
    <location>
        <begin position="15"/>
        <end position="27"/>
    </location>
</feature>
<dbReference type="GO" id="GO:0017158">
    <property type="term" value="P:regulation of calcium ion-dependent exocytosis"/>
    <property type="evidence" value="ECO:0000318"/>
    <property type="project" value="GO_Central"/>
</dbReference>
<organism evidence="4 5">
    <name type="scientific">Ciona intestinalis</name>
    <name type="common">Transparent sea squirt</name>
    <name type="synonym">Ascidia intestinalis</name>
    <dbReference type="NCBI Taxonomy" id="7719"/>
    <lineage>
        <taxon>Eukaryota</taxon>
        <taxon>Metazoa</taxon>
        <taxon>Chordata</taxon>
        <taxon>Tunicata</taxon>
        <taxon>Ascidiacea</taxon>
        <taxon>Phlebobranchia</taxon>
        <taxon>Cionidae</taxon>
        <taxon>Ciona</taxon>
    </lineage>
</organism>
<keyword evidence="5" id="KW-1185">Reference proteome</keyword>
<dbReference type="GO" id="GO:0005886">
    <property type="term" value="C:plasma membrane"/>
    <property type="evidence" value="ECO:0000318"/>
    <property type="project" value="GO_Central"/>
</dbReference>
<dbReference type="GO" id="GO:0005544">
    <property type="term" value="F:calcium-dependent phospholipid binding"/>
    <property type="evidence" value="ECO:0000318"/>
    <property type="project" value="GO_Central"/>
</dbReference>
<dbReference type="Ensembl" id="ENSCINT00000000723.3">
    <property type="protein sequence ID" value="ENSCINP00000000723.3"/>
    <property type="gene ID" value="ENSCING00000000389.3"/>
</dbReference>
<accession>F6SER2</accession>
<dbReference type="RefSeq" id="XP_002122947.1">
    <property type="nucleotide sequence ID" value="XM_002122911.4"/>
</dbReference>
<name>A0A1W2W3I8_CIOIN</name>
<comment type="similarity">
    <text evidence="1">Belongs to the synaptotagmin family.</text>
</comment>
<proteinExistence type="inferred from homology"/>
<evidence type="ECO:0000256" key="2">
    <source>
        <dbReference type="SAM" id="MobiDB-lite"/>
    </source>
</evidence>
<evidence type="ECO:0000259" key="3">
    <source>
        <dbReference type="PROSITE" id="PS50004"/>
    </source>
</evidence>
<reference evidence="4" key="2">
    <citation type="submission" date="2025-08" db="UniProtKB">
        <authorList>
            <consortium name="Ensembl"/>
        </authorList>
    </citation>
    <scope>IDENTIFICATION</scope>
</reference>
<dbReference type="PANTHER" id="PTHR10024:SF203">
    <property type="entry name" value="C2 DOMAIN-CONTAINING PROTEIN"/>
    <property type="match status" value="1"/>
</dbReference>
<dbReference type="GO" id="GO:0061891">
    <property type="term" value="F:calcium ion sensor activity"/>
    <property type="evidence" value="ECO:0000318"/>
    <property type="project" value="GO_Central"/>
</dbReference>
<accession>A0A1W2W3I8</accession>
<evidence type="ECO:0000313" key="5">
    <source>
        <dbReference type="Proteomes" id="UP000008144"/>
    </source>
</evidence>
<dbReference type="GO" id="GO:0070382">
    <property type="term" value="C:exocytic vesicle"/>
    <property type="evidence" value="ECO:0000318"/>
    <property type="project" value="GO_Central"/>
</dbReference>
<dbReference type="AlphaFoldDB" id="A0A1W2W3I8"/>
<dbReference type="STRING" id="7719.ENSCINP00000000723"/>
<feature type="region of interest" description="Disordered" evidence="2">
    <location>
        <begin position="1"/>
        <end position="33"/>
    </location>
</feature>
<reference evidence="4" key="3">
    <citation type="submission" date="2025-09" db="UniProtKB">
        <authorList>
            <consortium name="Ensembl"/>
        </authorList>
    </citation>
    <scope>IDENTIFICATION</scope>
</reference>
<dbReference type="GO" id="GO:0016192">
    <property type="term" value="P:vesicle-mediated transport"/>
    <property type="evidence" value="ECO:0000318"/>
    <property type="project" value="GO_Central"/>
</dbReference>
<dbReference type="SUPFAM" id="SSF49562">
    <property type="entry name" value="C2 domain (Calcium/lipid-binding domain, CaLB)"/>
    <property type="match status" value="2"/>
</dbReference>
<dbReference type="Pfam" id="PF00168">
    <property type="entry name" value="C2"/>
    <property type="match status" value="2"/>
</dbReference>
<evidence type="ECO:0000313" key="4">
    <source>
        <dbReference type="Ensembl" id="ENSCINP00000000723.3"/>
    </source>
</evidence>
<feature type="domain" description="C2" evidence="3">
    <location>
        <begin position="61"/>
        <end position="184"/>
    </location>
</feature>
<gene>
    <name evidence="4" type="primary">LOC100184108</name>
</gene>
<dbReference type="Gene3D" id="2.60.40.150">
    <property type="entry name" value="C2 domain"/>
    <property type="match status" value="2"/>
</dbReference>
<dbReference type="PROSITE" id="PS50004">
    <property type="entry name" value="C2"/>
    <property type="match status" value="2"/>
</dbReference>
<dbReference type="GO" id="GO:0000149">
    <property type="term" value="F:SNARE binding"/>
    <property type="evidence" value="ECO:0000318"/>
    <property type="project" value="GO_Central"/>
</dbReference>
<reference evidence="5" key="1">
    <citation type="journal article" date="2002" name="Science">
        <title>The draft genome of Ciona intestinalis: insights into chordate and vertebrate origins.</title>
        <authorList>
            <person name="Dehal P."/>
            <person name="Satou Y."/>
            <person name="Campbell R.K."/>
            <person name="Chapman J."/>
            <person name="Degnan B."/>
            <person name="De Tomaso A."/>
            <person name="Davidson B."/>
            <person name="Di Gregorio A."/>
            <person name="Gelpke M."/>
            <person name="Goodstein D.M."/>
            <person name="Harafuji N."/>
            <person name="Hastings K.E."/>
            <person name="Ho I."/>
            <person name="Hotta K."/>
            <person name="Huang W."/>
            <person name="Kawashima T."/>
            <person name="Lemaire P."/>
            <person name="Martinez D."/>
            <person name="Meinertzhagen I.A."/>
            <person name="Necula S."/>
            <person name="Nonaka M."/>
            <person name="Putnam N."/>
            <person name="Rash S."/>
            <person name="Saiga H."/>
            <person name="Satake M."/>
            <person name="Terry A."/>
            <person name="Yamada L."/>
            <person name="Wang H.G."/>
            <person name="Awazu S."/>
            <person name="Azumi K."/>
            <person name="Boore J."/>
            <person name="Branno M."/>
            <person name="Chin-Bow S."/>
            <person name="DeSantis R."/>
            <person name="Doyle S."/>
            <person name="Francino P."/>
            <person name="Keys D.N."/>
            <person name="Haga S."/>
            <person name="Hayashi H."/>
            <person name="Hino K."/>
            <person name="Imai K.S."/>
            <person name="Inaba K."/>
            <person name="Kano S."/>
            <person name="Kobayashi K."/>
            <person name="Kobayashi M."/>
            <person name="Lee B.I."/>
            <person name="Makabe K.W."/>
            <person name="Manohar C."/>
            <person name="Matassi G."/>
            <person name="Medina M."/>
            <person name="Mochizuki Y."/>
            <person name="Mount S."/>
            <person name="Morishita T."/>
            <person name="Miura S."/>
            <person name="Nakayama A."/>
            <person name="Nishizaka S."/>
            <person name="Nomoto H."/>
            <person name="Ohta F."/>
            <person name="Oishi K."/>
            <person name="Rigoutsos I."/>
            <person name="Sano M."/>
            <person name="Sasaki A."/>
            <person name="Sasakura Y."/>
            <person name="Shoguchi E."/>
            <person name="Shin-i T."/>
            <person name="Spagnuolo A."/>
            <person name="Stainier D."/>
            <person name="Suzuki M.M."/>
            <person name="Tassy O."/>
            <person name="Takatori N."/>
            <person name="Tokuoka M."/>
            <person name="Yagi K."/>
            <person name="Yoshizaki F."/>
            <person name="Wada S."/>
            <person name="Zhang C."/>
            <person name="Hyatt P.D."/>
            <person name="Larimer F."/>
            <person name="Detter C."/>
            <person name="Doggett N."/>
            <person name="Glavina T."/>
            <person name="Hawkins T."/>
            <person name="Richardson P."/>
            <person name="Lucas S."/>
            <person name="Kohara Y."/>
            <person name="Levine M."/>
            <person name="Satoh N."/>
            <person name="Rokhsar D.S."/>
        </authorList>
    </citation>
    <scope>NUCLEOTIDE SEQUENCE [LARGE SCALE GENOMIC DNA]</scope>
</reference>